<dbReference type="AlphaFoldDB" id="G7Q5K5"/>
<reference evidence="2" key="1">
    <citation type="journal article" date="2015" name="Genome Announc.">
        <title>High-Quality Draft Genome Sequence of Desulfovibrio carbinoliphilus FW-101-2B, an Organic Acid-Oxidizing Sulfate-Reducing Bacterium Isolated from Uranium(VI)-Contaminated Groundwater.</title>
        <authorList>
            <person name="Ramsay B.D."/>
            <person name="Hwang C."/>
            <person name="Woo H.L."/>
            <person name="Carroll S.L."/>
            <person name="Lucas S."/>
            <person name="Han J."/>
            <person name="Lapidus A.L."/>
            <person name="Cheng J.F."/>
            <person name="Goodwin L.A."/>
            <person name="Pitluck S."/>
            <person name="Peters L."/>
            <person name="Chertkov O."/>
            <person name="Held B."/>
            <person name="Detter J.C."/>
            <person name="Han C.S."/>
            <person name="Tapia R."/>
            <person name="Land M.L."/>
            <person name="Hauser L.J."/>
            <person name="Kyrpides N.C."/>
            <person name="Ivanova N.N."/>
            <person name="Mikhailova N."/>
            <person name="Pagani I."/>
            <person name="Woyke T."/>
            <person name="Arkin A.P."/>
            <person name="Dehal P."/>
            <person name="Chivian D."/>
            <person name="Criddle C.S."/>
            <person name="Wu W."/>
            <person name="Chakraborty R."/>
            <person name="Hazen T.C."/>
            <person name="Fields M.W."/>
        </authorList>
    </citation>
    <scope>NUCLEOTIDE SEQUENCE [LARGE SCALE GENOMIC DNA]</scope>
    <source>
        <strain evidence="2">FW-101-2B</strain>
    </source>
</reference>
<evidence type="ECO:0000313" key="1">
    <source>
        <dbReference type="EMBL" id="EHJ49564.1"/>
    </source>
</evidence>
<dbReference type="RefSeq" id="WP_009182888.1">
    <property type="nucleotide sequence ID" value="NZ_CM001368.1"/>
</dbReference>
<dbReference type="eggNOG" id="ENOG50318Q3">
    <property type="taxonomic scope" value="Bacteria"/>
</dbReference>
<keyword evidence="2" id="KW-1185">Reference proteome</keyword>
<dbReference type="HOGENOM" id="CLU_2436052_0_0_7"/>
<organism evidence="1 2">
    <name type="scientific">Solidesulfovibrio carbinoliphilus subsp. oakridgensis</name>
    <dbReference type="NCBI Taxonomy" id="694327"/>
    <lineage>
        <taxon>Bacteria</taxon>
        <taxon>Pseudomonadati</taxon>
        <taxon>Thermodesulfobacteriota</taxon>
        <taxon>Desulfovibrionia</taxon>
        <taxon>Desulfovibrionales</taxon>
        <taxon>Desulfovibrionaceae</taxon>
        <taxon>Solidesulfovibrio</taxon>
    </lineage>
</organism>
<sequence>MLEWTEEYDDHDNTIYAAPGIYTDECGSPQFYYRIKPILEEDQIKFSTGGTDEELLPKNRRPVFESLGGAKIYCEIDHKEHCRQCAAHQE</sequence>
<dbReference type="STRING" id="694327.DFW101_3568"/>
<accession>G7Q5K5</accession>
<proteinExistence type="predicted"/>
<protein>
    <submittedName>
        <fullName evidence="1">Uncharacterized protein</fullName>
    </submittedName>
</protein>
<dbReference type="OrthoDB" id="5458331at2"/>
<dbReference type="Proteomes" id="UP000004662">
    <property type="component" value="Chromosome"/>
</dbReference>
<evidence type="ECO:0000313" key="2">
    <source>
        <dbReference type="Proteomes" id="UP000004662"/>
    </source>
</evidence>
<name>G7Q5K5_9BACT</name>
<dbReference type="EMBL" id="CM001368">
    <property type="protein sequence ID" value="EHJ49564.1"/>
    <property type="molecule type" value="Genomic_DNA"/>
</dbReference>
<gene>
    <name evidence="1" type="ORF">DFW101_3568</name>
</gene>